<dbReference type="InterPro" id="IPR000326">
    <property type="entry name" value="PAP2/HPO"/>
</dbReference>
<accession>A0A031JYS3</accession>
<proteinExistence type="predicted"/>
<dbReference type="AlphaFoldDB" id="A0A031JYS3"/>
<dbReference type="InterPro" id="IPR036938">
    <property type="entry name" value="PAP2/HPO_sf"/>
</dbReference>
<dbReference type="GO" id="GO:0003993">
    <property type="term" value="F:acid phosphatase activity"/>
    <property type="evidence" value="ECO:0007669"/>
    <property type="project" value="InterPro"/>
</dbReference>
<dbReference type="InterPro" id="IPR001011">
    <property type="entry name" value="Acid_Pase_classA_bac"/>
</dbReference>
<sequence>MRKAMLLTLAAIALVAAKEGPQQPLLLTPGDVDPSLLLPPPPAMDSTQGRSELEQLHRFERTRSTAEAENAAAEGKIKDVSVFAAAMGPGFSLDRLPATRALFATVRAEEQAAVERGKAHFHRDRPWVSDATLHPCGNLENPDFGYPSGHATMVFSMASILARLSPAKAPAIMARAAGYANGRVVCGRHFRSDVVAGQTYGMIIGERLMEKPTFQARFYEAAKELKAAGF</sequence>
<comment type="caution">
    <text evidence="2">The sequence shown here is derived from an EMBL/GenBank/DDBJ whole genome shotgun (WGS) entry which is preliminary data.</text>
</comment>
<dbReference type="PIRSF" id="PIRSF000897">
    <property type="entry name" value="Acid_Ptase_ClsA"/>
    <property type="match status" value="1"/>
</dbReference>
<evidence type="ECO:0000259" key="1">
    <source>
        <dbReference type="SMART" id="SM00014"/>
    </source>
</evidence>
<dbReference type="OrthoDB" id="9805301at2"/>
<reference evidence="2 3" key="1">
    <citation type="submission" date="2014-03" db="EMBL/GenBank/DDBJ databases">
        <title>Whole genome sequence of Novosphingobium resinovorum KF1.</title>
        <authorList>
            <person name="Gan H.M."/>
            <person name="Gan H.Y."/>
            <person name="Chew T.H."/>
            <person name="Savka M.A."/>
        </authorList>
    </citation>
    <scope>NUCLEOTIDE SEQUENCE [LARGE SCALE GENOMIC DNA]</scope>
    <source>
        <strain evidence="2 3">KF1</strain>
    </source>
</reference>
<dbReference type="eggNOG" id="COG0671">
    <property type="taxonomic scope" value="Bacteria"/>
</dbReference>
<dbReference type="PRINTS" id="PR00483">
    <property type="entry name" value="BACPHPHTASE"/>
</dbReference>
<dbReference type="Proteomes" id="UP000024329">
    <property type="component" value="Unassembled WGS sequence"/>
</dbReference>
<protein>
    <submittedName>
        <fullName evidence="2">Membrane-associated phospholipid phosphatase</fullName>
    </submittedName>
</protein>
<dbReference type="Pfam" id="PF01569">
    <property type="entry name" value="PAP2"/>
    <property type="match status" value="1"/>
</dbReference>
<dbReference type="SUPFAM" id="SSF48317">
    <property type="entry name" value="Acid phosphatase/Vanadium-dependent haloperoxidase"/>
    <property type="match status" value="1"/>
</dbReference>
<gene>
    <name evidence="2" type="ORF">BV97_01785</name>
</gene>
<dbReference type="GO" id="GO:0030288">
    <property type="term" value="C:outer membrane-bounded periplasmic space"/>
    <property type="evidence" value="ECO:0007669"/>
    <property type="project" value="InterPro"/>
</dbReference>
<name>A0A031JYS3_9SPHN</name>
<dbReference type="EMBL" id="JFYZ01000005">
    <property type="protein sequence ID" value="EZP82861.1"/>
    <property type="molecule type" value="Genomic_DNA"/>
</dbReference>
<feature type="domain" description="Phosphatidic acid phosphatase type 2/haloperoxidase" evidence="1">
    <location>
        <begin position="98"/>
        <end position="209"/>
    </location>
</feature>
<dbReference type="SMART" id="SM00014">
    <property type="entry name" value="acidPPc"/>
    <property type="match status" value="1"/>
</dbReference>
<evidence type="ECO:0000313" key="3">
    <source>
        <dbReference type="Proteomes" id="UP000024329"/>
    </source>
</evidence>
<evidence type="ECO:0000313" key="2">
    <source>
        <dbReference type="EMBL" id="EZP82861.1"/>
    </source>
</evidence>
<organism evidence="2 3">
    <name type="scientific">Novosphingobium resinovorum</name>
    <dbReference type="NCBI Taxonomy" id="158500"/>
    <lineage>
        <taxon>Bacteria</taxon>
        <taxon>Pseudomonadati</taxon>
        <taxon>Pseudomonadota</taxon>
        <taxon>Alphaproteobacteria</taxon>
        <taxon>Sphingomonadales</taxon>
        <taxon>Sphingomonadaceae</taxon>
        <taxon>Novosphingobium</taxon>
    </lineage>
</organism>
<dbReference type="Gene3D" id="1.20.144.10">
    <property type="entry name" value="Phosphatidic acid phosphatase type 2/haloperoxidase"/>
    <property type="match status" value="1"/>
</dbReference>
<dbReference type="PATRIC" id="fig|158500.4.peg.1830"/>